<comment type="caution">
    <text evidence="1">The sequence shown here is derived from an EMBL/GenBank/DDBJ whole genome shotgun (WGS) entry which is preliminary data.</text>
</comment>
<evidence type="ECO:0000313" key="1">
    <source>
        <dbReference type="EMBL" id="MBC5721601.1"/>
    </source>
</evidence>
<organism evidence="1 2">
    <name type="scientific">Flintibacter hominis</name>
    <dbReference type="NCBI Taxonomy" id="2763048"/>
    <lineage>
        <taxon>Bacteria</taxon>
        <taxon>Bacillati</taxon>
        <taxon>Bacillota</taxon>
        <taxon>Clostridia</taxon>
        <taxon>Eubacteriales</taxon>
        <taxon>Flintibacter</taxon>
    </lineage>
</organism>
<dbReference type="InterPro" id="IPR011990">
    <property type="entry name" value="TPR-like_helical_dom_sf"/>
</dbReference>
<dbReference type="Proteomes" id="UP000628736">
    <property type="component" value="Unassembled WGS sequence"/>
</dbReference>
<proteinExistence type="predicted"/>
<dbReference type="Gene3D" id="1.25.40.10">
    <property type="entry name" value="Tetratricopeptide repeat domain"/>
    <property type="match status" value="1"/>
</dbReference>
<gene>
    <name evidence="1" type="ORF">H8S11_02015</name>
</gene>
<keyword evidence="2" id="KW-1185">Reference proteome</keyword>
<dbReference type="SUPFAM" id="SSF81901">
    <property type="entry name" value="HCP-like"/>
    <property type="match status" value="1"/>
</dbReference>
<protein>
    <submittedName>
        <fullName evidence="1">Uncharacterized protein</fullName>
    </submittedName>
</protein>
<sequence>MASLYARGQGVEQKNQTVCLRYKKAAEQDDNPAACVLAKDASDAARWLKRSTEAGNQLAQYRLGRLRFRVRMSPERTQNQSAG</sequence>
<dbReference type="AlphaFoldDB" id="A0A8J6J6N2"/>
<name>A0A8J6J6N2_9FIRM</name>
<reference evidence="1" key="1">
    <citation type="submission" date="2020-08" db="EMBL/GenBank/DDBJ databases">
        <title>Genome public.</title>
        <authorList>
            <person name="Liu C."/>
            <person name="Sun Q."/>
        </authorList>
    </citation>
    <scope>NUCLEOTIDE SEQUENCE</scope>
    <source>
        <strain evidence="1">NSJ-23</strain>
    </source>
</reference>
<evidence type="ECO:0000313" key="2">
    <source>
        <dbReference type="Proteomes" id="UP000628736"/>
    </source>
</evidence>
<accession>A0A8J6J6N2</accession>
<dbReference type="RefSeq" id="WP_186852001.1">
    <property type="nucleotide sequence ID" value="NZ_JACOPO010000001.1"/>
</dbReference>
<dbReference type="EMBL" id="JACOPO010000001">
    <property type="protein sequence ID" value="MBC5721601.1"/>
    <property type="molecule type" value="Genomic_DNA"/>
</dbReference>